<dbReference type="PANTHER" id="PTHR38791">
    <property type="entry name" value="ZN(II)2CYS6 TRANSCRIPTION FACTOR (EUROFUNG)-RELATED-RELATED"/>
    <property type="match status" value="1"/>
</dbReference>
<dbReference type="Proteomes" id="UP000001067">
    <property type="component" value="Unassembled WGS sequence"/>
</dbReference>
<dbReference type="OrthoDB" id="2991872at2759"/>
<dbReference type="EMBL" id="GL533864">
    <property type="protein sequence ID" value="EFQ93417.1"/>
    <property type="molecule type" value="Genomic_DNA"/>
</dbReference>
<dbReference type="InterPro" id="IPR021858">
    <property type="entry name" value="Fun_TF"/>
</dbReference>
<dbReference type="InterPro" id="IPR053175">
    <property type="entry name" value="DHMBA_Reg_Transcription_Factor"/>
</dbReference>
<evidence type="ECO:0000313" key="2">
    <source>
        <dbReference type="Proteomes" id="UP000001067"/>
    </source>
</evidence>
<dbReference type="Pfam" id="PF11951">
    <property type="entry name" value="Fungal_trans_2"/>
    <property type="match status" value="1"/>
</dbReference>
<dbReference type="PANTHER" id="PTHR38791:SF1">
    <property type="entry name" value="TRANSCRIPTION FACTOR, PUTATIVE-RELATED"/>
    <property type="match status" value="1"/>
</dbReference>
<accession>E3RLI2</accession>
<dbReference type="eggNOG" id="ENOG502SNKW">
    <property type="taxonomic scope" value="Eukaryota"/>
</dbReference>
<reference evidence="1 2" key="1">
    <citation type="journal article" date="2010" name="Genome Biol.">
        <title>A first genome assembly of the barley fungal pathogen Pyrenophora teres f. teres.</title>
        <authorList>
            <person name="Ellwood S.R."/>
            <person name="Liu Z."/>
            <person name="Syme R.A."/>
            <person name="Lai Z."/>
            <person name="Hane J.K."/>
            <person name="Keiper F."/>
            <person name="Moffat C.S."/>
            <person name="Oliver R.P."/>
            <person name="Friesen T.L."/>
        </authorList>
    </citation>
    <scope>NUCLEOTIDE SEQUENCE [LARGE SCALE GENOMIC DNA]</scope>
    <source>
        <strain evidence="1 2">0-1</strain>
    </source>
</reference>
<evidence type="ECO:0000313" key="1">
    <source>
        <dbReference type="EMBL" id="EFQ93417.1"/>
    </source>
</evidence>
<keyword evidence="2" id="KW-1185">Reference proteome</keyword>
<proteinExistence type="predicted"/>
<sequence>MGKQVPQIGMTTTLIDQGLSFFMSYYCTGIDQPPVQSDAFQKHLSTHGFHPLVATSMTALGIAGVANLHMDSRLKREATRWYLDAIKMINKALSCPSDVKSDSTLTSVNLLGLFEATFNDSTLDGWSNHVDGAASLIRLRGVEQFKTSAGMRMYLHTVGLLTMNCMGKNIHISQYIHDLNTEVMKHVDRDDPRNRFFFLHIRTIDLRARILSKETCSLTEMIHSALKLDNVAANIFKDQGPKWNYDVIRCAKQKNIFEDFYHVYPTATAAQTWNWVRYNRIYFHDIIRNSILAGFAAIPPTLVGPKYHEQLEISTRTLYKLQSDIMASMPQFLHDVPGVVPNTTTDWMGDIPVRVPASRAPRSSFTPSRGYQTALKSLDQNFRDDSIRIFRGIVGDGSTEARLPIVRVAGSYSTVWALYVAAVMQIASPESQDFVHNCMTRIVREFGLNQAKVLSDALLIKRRMANESAIGFSICPQYLPPSGGPYVPSPGSESKNMRFINFLLVSSALVLATPTKTENVANKIEDRAADPQESDRTVYAYARRNFTCAQVGEVLSDISAQGTLRGAGSQLQVEWRPYDGFRTGFWGNNKVPVINGRATVKAFNEFTVGYNKCIYLLESTFGADVDLKEGRIVKTDTTAPVMSEMCLVNGAYTPAQACSPL</sequence>
<name>E3RLI2_PYRTT</name>
<gene>
    <name evidence="1" type="ORF">PTT_09230</name>
</gene>
<protein>
    <submittedName>
        <fullName evidence="1">Uncharacterized protein</fullName>
    </submittedName>
</protein>
<dbReference type="KEGG" id="pte:PTT_09230"/>
<dbReference type="HOGENOM" id="CLU_013866_2_2_1"/>
<organism evidence="2">
    <name type="scientific">Pyrenophora teres f. teres (strain 0-1)</name>
    <name type="common">Barley net blotch fungus</name>
    <name type="synonym">Drechslera teres f. teres</name>
    <dbReference type="NCBI Taxonomy" id="861557"/>
    <lineage>
        <taxon>Eukaryota</taxon>
        <taxon>Fungi</taxon>
        <taxon>Dikarya</taxon>
        <taxon>Ascomycota</taxon>
        <taxon>Pezizomycotina</taxon>
        <taxon>Dothideomycetes</taxon>
        <taxon>Pleosporomycetidae</taxon>
        <taxon>Pleosporales</taxon>
        <taxon>Pleosporineae</taxon>
        <taxon>Pleosporaceae</taxon>
        <taxon>Pyrenophora</taxon>
    </lineage>
</organism>
<dbReference type="AlphaFoldDB" id="E3RLI2"/>